<reference evidence="2" key="3">
    <citation type="submission" date="2018-08" db="UniProtKB">
        <authorList>
            <consortium name="EnsemblPlants"/>
        </authorList>
    </citation>
    <scope>IDENTIFICATION</scope>
    <source>
        <strain evidence="2">cv. Bd21</strain>
    </source>
</reference>
<dbReference type="InParanoid" id="A0A2K2DKV9"/>
<dbReference type="PANTHER" id="PTHR36617:SF8">
    <property type="entry name" value="OS10G0457800 PROTEIN"/>
    <property type="match status" value="1"/>
</dbReference>
<reference evidence="1 2" key="1">
    <citation type="journal article" date="2010" name="Nature">
        <title>Genome sequencing and analysis of the model grass Brachypodium distachyon.</title>
        <authorList>
            <consortium name="International Brachypodium Initiative"/>
        </authorList>
    </citation>
    <scope>NUCLEOTIDE SEQUENCE [LARGE SCALE GENOMIC DNA]</scope>
    <source>
        <strain evidence="1 2">Bd21</strain>
    </source>
</reference>
<reference evidence="1" key="2">
    <citation type="submission" date="2017-06" db="EMBL/GenBank/DDBJ databases">
        <title>WGS assembly of Brachypodium distachyon.</title>
        <authorList>
            <consortium name="The International Brachypodium Initiative"/>
            <person name="Lucas S."/>
            <person name="Harmon-Smith M."/>
            <person name="Lail K."/>
            <person name="Tice H."/>
            <person name="Grimwood J."/>
            <person name="Bruce D."/>
            <person name="Barry K."/>
            <person name="Shu S."/>
            <person name="Lindquist E."/>
            <person name="Wang M."/>
            <person name="Pitluck S."/>
            <person name="Vogel J.P."/>
            <person name="Garvin D.F."/>
            <person name="Mockler T.C."/>
            <person name="Schmutz J."/>
            <person name="Rokhsar D."/>
            <person name="Bevan M.W."/>
        </authorList>
    </citation>
    <scope>NUCLEOTIDE SEQUENCE</scope>
    <source>
        <strain evidence="1">Bd21</strain>
    </source>
</reference>
<dbReference type="EMBL" id="CM000880">
    <property type="protein sequence ID" value="PNT74916.1"/>
    <property type="molecule type" value="Genomic_DNA"/>
</dbReference>
<dbReference type="Gramene" id="PNT74916">
    <property type="protein sequence ID" value="PNT74916"/>
    <property type="gene ID" value="BRADI_1g24404v3"/>
</dbReference>
<accession>A0A2K2DKV9</accession>
<dbReference type="AlphaFoldDB" id="A0A2K2DKV9"/>
<dbReference type="OrthoDB" id="686181at2759"/>
<name>A0A2K2DKV9_BRADI</name>
<dbReference type="PANTHER" id="PTHR36617">
    <property type="entry name" value="PROTEIN, PUTATIVE-RELATED"/>
    <property type="match status" value="1"/>
</dbReference>
<proteinExistence type="predicted"/>
<gene>
    <name evidence="1" type="ORF">BRADI_1g24404v3</name>
</gene>
<protein>
    <recommendedName>
        <fullName evidence="4">Reverse transcriptase zinc-binding domain-containing protein</fullName>
    </recommendedName>
</protein>
<keyword evidence="3" id="KW-1185">Reference proteome</keyword>
<evidence type="ECO:0000313" key="3">
    <source>
        <dbReference type="Proteomes" id="UP000008810"/>
    </source>
</evidence>
<organism evidence="1">
    <name type="scientific">Brachypodium distachyon</name>
    <name type="common">Purple false brome</name>
    <name type="synonym">Trachynia distachya</name>
    <dbReference type="NCBI Taxonomy" id="15368"/>
    <lineage>
        <taxon>Eukaryota</taxon>
        <taxon>Viridiplantae</taxon>
        <taxon>Streptophyta</taxon>
        <taxon>Embryophyta</taxon>
        <taxon>Tracheophyta</taxon>
        <taxon>Spermatophyta</taxon>
        <taxon>Magnoliopsida</taxon>
        <taxon>Liliopsida</taxon>
        <taxon>Poales</taxon>
        <taxon>Poaceae</taxon>
        <taxon>BOP clade</taxon>
        <taxon>Pooideae</taxon>
        <taxon>Stipodae</taxon>
        <taxon>Brachypodieae</taxon>
        <taxon>Brachypodium</taxon>
    </lineage>
</organism>
<dbReference type="FunCoup" id="A0A2K2DKV9">
    <property type="interactions" value="245"/>
</dbReference>
<evidence type="ECO:0008006" key="4">
    <source>
        <dbReference type="Google" id="ProtNLM"/>
    </source>
</evidence>
<dbReference type="Proteomes" id="UP000008810">
    <property type="component" value="Chromosome 1"/>
</dbReference>
<sequence>MVTYHLTALAIPIGILKQINKLIRRFIWQRMDASGLEASSISLVNWSSPSRPWISLRSPCSPTDVDFFRASTKIQLGDGNKPLFWHDAWLPDGSIAKLRWPILFDISTRKNHSLAAFIDMSICIRGINLSDTPDTISWRWTPSGSYSAASAYKAQFLGSFPPFIADKVWKAQAEPKIKFFA</sequence>
<evidence type="ECO:0000313" key="2">
    <source>
        <dbReference type="EnsemblPlants" id="PNT74916"/>
    </source>
</evidence>
<dbReference type="EnsemblPlants" id="PNT74916">
    <property type="protein sequence ID" value="PNT74916"/>
    <property type="gene ID" value="BRADI_1g24404v3"/>
</dbReference>
<evidence type="ECO:0000313" key="1">
    <source>
        <dbReference type="EMBL" id="PNT74916.1"/>
    </source>
</evidence>